<dbReference type="Proteomes" id="UP000494206">
    <property type="component" value="Unassembled WGS sequence"/>
</dbReference>
<evidence type="ECO:0000313" key="2">
    <source>
        <dbReference type="Proteomes" id="UP000494206"/>
    </source>
</evidence>
<proteinExistence type="predicted"/>
<dbReference type="EMBL" id="CADEPM010000003">
    <property type="protein sequence ID" value="CAB3401918.1"/>
    <property type="molecule type" value="Genomic_DNA"/>
</dbReference>
<gene>
    <name evidence="1" type="ORF">CBOVIS_LOCUS4599</name>
</gene>
<name>A0A8S1EP04_9PELO</name>
<sequence length="183" mass="20796">MAQQNFPAQGRVLQQLTLGQVLERWNPLQFVARLPLDHIDEPDREISFYVPPDPVANAAEEEPTVDEPGMQPVQNPIQPVEEVAQAVPEMIQLVQHEYRMLQSQLAQQAHFINQIQAFQQAQLAQQAQSIQLAHQIQRDLLTQQASLIQQAFIAENALLEMQQLQVQQETQPIPVDPIVPIDH</sequence>
<keyword evidence="2" id="KW-1185">Reference proteome</keyword>
<reference evidence="1 2" key="1">
    <citation type="submission" date="2020-04" db="EMBL/GenBank/DDBJ databases">
        <authorList>
            <person name="Laetsch R D."/>
            <person name="Stevens L."/>
            <person name="Kumar S."/>
            <person name="Blaxter L. M."/>
        </authorList>
    </citation>
    <scope>NUCLEOTIDE SEQUENCE [LARGE SCALE GENOMIC DNA]</scope>
</reference>
<organism evidence="1 2">
    <name type="scientific">Caenorhabditis bovis</name>
    <dbReference type="NCBI Taxonomy" id="2654633"/>
    <lineage>
        <taxon>Eukaryota</taxon>
        <taxon>Metazoa</taxon>
        <taxon>Ecdysozoa</taxon>
        <taxon>Nematoda</taxon>
        <taxon>Chromadorea</taxon>
        <taxon>Rhabditida</taxon>
        <taxon>Rhabditina</taxon>
        <taxon>Rhabditomorpha</taxon>
        <taxon>Rhabditoidea</taxon>
        <taxon>Rhabditidae</taxon>
        <taxon>Peloderinae</taxon>
        <taxon>Caenorhabditis</taxon>
    </lineage>
</organism>
<evidence type="ECO:0000313" key="1">
    <source>
        <dbReference type="EMBL" id="CAB3401918.1"/>
    </source>
</evidence>
<accession>A0A8S1EP04</accession>
<comment type="caution">
    <text evidence="1">The sequence shown here is derived from an EMBL/GenBank/DDBJ whole genome shotgun (WGS) entry which is preliminary data.</text>
</comment>
<dbReference type="AlphaFoldDB" id="A0A8S1EP04"/>
<protein>
    <submittedName>
        <fullName evidence="1">Uncharacterized protein</fullName>
    </submittedName>
</protein>